<feature type="domain" description="HTH CENPB-type" evidence="3">
    <location>
        <begin position="1"/>
        <end position="66"/>
    </location>
</feature>
<dbReference type="Pfam" id="PF03184">
    <property type="entry name" value="DDE_1"/>
    <property type="match status" value="1"/>
</dbReference>
<dbReference type="InterPro" id="IPR006600">
    <property type="entry name" value="HTH_CenpB_DNA-bd_dom"/>
</dbReference>
<evidence type="ECO:0000256" key="1">
    <source>
        <dbReference type="ARBA" id="ARBA00004123"/>
    </source>
</evidence>
<sequence length="392" mass="45843">MEKLLIQWMEDNNKKHISMDARSIQTKALSIFNQLKKQNEEKSLSFVASKGWLDKFKKRYNLHDIKFVSEAISTDKGATPEFVKSFKIFIETNDYCPQQVFNANEFGLFWKRLPNRTFISKEEKAGYNFKSAKDRLTLLFCGNASGDYKCKPFLIHHSANPQVLKNIDKSHLPVHWKTNKNSWMTACLFEDWFINIFCPEVEEYCHLQKIPFKILLLLDNAPSHPASLDQLNPYVRVKFMTPNVTASIQPMDQGIITTFKKYYLKYIFKQIFDKLKVDKQLTLHDFWHNYNISDAIENIEKGWRDLKISTMNTAWKNLWPDCINFLRDDSCLLEAVDNSITDIITIGQQLEGEGFYDLNVYDIEEVLQSHDAELTINDLIELNQEDDMGEGE</sequence>
<accession>A0AAV4TBY2</accession>
<keyword evidence="2" id="KW-0238">DNA-binding</keyword>
<keyword evidence="5" id="KW-1185">Reference proteome</keyword>
<proteinExistence type="predicted"/>
<dbReference type="InterPro" id="IPR004875">
    <property type="entry name" value="DDE_SF_endonuclease_dom"/>
</dbReference>
<organism evidence="4 5">
    <name type="scientific">Caerostris darwini</name>
    <dbReference type="NCBI Taxonomy" id="1538125"/>
    <lineage>
        <taxon>Eukaryota</taxon>
        <taxon>Metazoa</taxon>
        <taxon>Ecdysozoa</taxon>
        <taxon>Arthropoda</taxon>
        <taxon>Chelicerata</taxon>
        <taxon>Arachnida</taxon>
        <taxon>Araneae</taxon>
        <taxon>Araneomorphae</taxon>
        <taxon>Entelegynae</taxon>
        <taxon>Araneoidea</taxon>
        <taxon>Araneidae</taxon>
        <taxon>Caerostris</taxon>
    </lineage>
</organism>
<comment type="subcellular location">
    <subcellularLocation>
        <location evidence="1">Nucleus</location>
    </subcellularLocation>
</comment>
<gene>
    <name evidence="4" type="primary">TIGD1</name>
    <name evidence="4" type="ORF">CDAR_198962</name>
</gene>
<dbReference type="SMART" id="SM00674">
    <property type="entry name" value="CENPB"/>
    <property type="match status" value="1"/>
</dbReference>
<dbReference type="Gene3D" id="1.10.10.60">
    <property type="entry name" value="Homeodomain-like"/>
    <property type="match status" value="1"/>
</dbReference>
<reference evidence="4 5" key="1">
    <citation type="submission" date="2021-06" db="EMBL/GenBank/DDBJ databases">
        <title>Caerostris darwini draft genome.</title>
        <authorList>
            <person name="Kono N."/>
            <person name="Arakawa K."/>
        </authorList>
    </citation>
    <scope>NUCLEOTIDE SEQUENCE [LARGE SCALE GENOMIC DNA]</scope>
</reference>
<dbReference type="GO" id="GO:0005634">
    <property type="term" value="C:nucleus"/>
    <property type="evidence" value="ECO:0007669"/>
    <property type="project" value="UniProtKB-SubCell"/>
</dbReference>
<comment type="caution">
    <text evidence="4">The sequence shown here is derived from an EMBL/GenBank/DDBJ whole genome shotgun (WGS) entry which is preliminary data.</text>
</comment>
<dbReference type="PANTHER" id="PTHR19303">
    <property type="entry name" value="TRANSPOSON"/>
    <property type="match status" value="1"/>
</dbReference>
<dbReference type="PANTHER" id="PTHR19303:SF26">
    <property type="entry name" value="TIGGER TRANSPOSABLE ELEMENT-DERIVED PROTEIN 1"/>
    <property type="match status" value="1"/>
</dbReference>
<dbReference type="SUPFAM" id="SSF46689">
    <property type="entry name" value="Homeodomain-like"/>
    <property type="match status" value="1"/>
</dbReference>
<dbReference type="Proteomes" id="UP001054837">
    <property type="component" value="Unassembled WGS sequence"/>
</dbReference>
<dbReference type="AlphaFoldDB" id="A0AAV4TBY2"/>
<dbReference type="Pfam" id="PF03221">
    <property type="entry name" value="HTH_Tnp_Tc5"/>
    <property type="match status" value="1"/>
</dbReference>
<evidence type="ECO:0000313" key="5">
    <source>
        <dbReference type="Proteomes" id="UP001054837"/>
    </source>
</evidence>
<evidence type="ECO:0000259" key="3">
    <source>
        <dbReference type="PROSITE" id="PS51253"/>
    </source>
</evidence>
<protein>
    <submittedName>
        <fullName evidence="4">Tigger transposable element-derived protein 1</fullName>
    </submittedName>
</protein>
<dbReference type="InterPro" id="IPR009057">
    <property type="entry name" value="Homeodomain-like_sf"/>
</dbReference>
<name>A0AAV4TBY2_9ARAC</name>
<evidence type="ECO:0000256" key="2">
    <source>
        <dbReference type="ARBA" id="ARBA00023125"/>
    </source>
</evidence>
<dbReference type="EMBL" id="BPLQ01009269">
    <property type="protein sequence ID" value="GIY42907.1"/>
    <property type="molecule type" value="Genomic_DNA"/>
</dbReference>
<dbReference type="InterPro" id="IPR050863">
    <property type="entry name" value="CenT-Element_Derived"/>
</dbReference>
<dbReference type="GO" id="GO:0003677">
    <property type="term" value="F:DNA binding"/>
    <property type="evidence" value="ECO:0007669"/>
    <property type="project" value="UniProtKB-KW"/>
</dbReference>
<evidence type="ECO:0000313" key="4">
    <source>
        <dbReference type="EMBL" id="GIY42907.1"/>
    </source>
</evidence>
<dbReference type="PROSITE" id="PS51253">
    <property type="entry name" value="HTH_CENPB"/>
    <property type="match status" value="1"/>
</dbReference>